<sequence>MLLQQLTNGLTIGMIYALIALGYTMVYGILKIVNFAHGDIFMMGSFLGLFFMKEFDLPLYLAFLLSAVVTSGIGILIERLAYRPLRLADRIVPLISALGVSTFLISLAQKLWGTEMRPFPTAFGSRTYTLGSITFSEIQILILILSFILMLGLHLFVTKTKTGTAMRATSMSLNNAALMGINTNRMISLAFGIGSALAACAGIMVGIYYNAVYPTMGYMAGINAFTAAVLGGIGNIPGAMLGGILLGLVETLGGAYISTQYKSVISFAILIIVLLIRPSGILGKKDINKV</sequence>
<keyword evidence="3" id="KW-1003">Cell membrane</keyword>
<dbReference type="GO" id="GO:0042941">
    <property type="term" value="P:D-alanine transmembrane transport"/>
    <property type="evidence" value="ECO:0007669"/>
    <property type="project" value="TreeGrafter"/>
</dbReference>
<evidence type="ECO:0000256" key="5">
    <source>
        <dbReference type="ARBA" id="ARBA00022692"/>
    </source>
</evidence>
<feature type="transmembrane region" description="Helical" evidence="10">
    <location>
        <begin position="91"/>
        <end position="112"/>
    </location>
</feature>
<gene>
    <name evidence="11" type="ORF">EIM92_08985</name>
</gene>
<evidence type="ECO:0000256" key="7">
    <source>
        <dbReference type="ARBA" id="ARBA00022989"/>
    </source>
</evidence>
<protein>
    <submittedName>
        <fullName evidence="11">Branched-chain amino acid ABC transporter permease</fullName>
    </submittedName>
</protein>
<evidence type="ECO:0000256" key="8">
    <source>
        <dbReference type="ARBA" id="ARBA00023136"/>
    </source>
</evidence>
<evidence type="ECO:0000256" key="4">
    <source>
        <dbReference type="ARBA" id="ARBA00022519"/>
    </source>
</evidence>
<dbReference type="GO" id="GO:0015190">
    <property type="term" value="F:L-leucine transmembrane transporter activity"/>
    <property type="evidence" value="ECO:0007669"/>
    <property type="project" value="TreeGrafter"/>
</dbReference>
<keyword evidence="6" id="KW-0029">Amino-acid transport</keyword>
<keyword evidence="4" id="KW-0997">Cell inner membrane</keyword>
<dbReference type="EMBL" id="CP034248">
    <property type="protein sequence ID" value="AZK46296.1"/>
    <property type="molecule type" value="Genomic_DNA"/>
</dbReference>
<evidence type="ECO:0000256" key="6">
    <source>
        <dbReference type="ARBA" id="ARBA00022970"/>
    </source>
</evidence>
<feature type="transmembrane region" description="Helical" evidence="10">
    <location>
        <begin position="57"/>
        <end position="79"/>
    </location>
</feature>
<dbReference type="Proteomes" id="UP000273145">
    <property type="component" value="Chromosome"/>
</dbReference>
<dbReference type="PANTHER" id="PTHR11795">
    <property type="entry name" value="BRANCHED-CHAIN AMINO ACID TRANSPORT SYSTEM PERMEASE PROTEIN LIVH"/>
    <property type="match status" value="1"/>
</dbReference>
<keyword evidence="12" id="KW-1185">Reference proteome</keyword>
<keyword evidence="8 10" id="KW-0472">Membrane</keyword>
<keyword evidence="7 10" id="KW-1133">Transmembrane helix</keyword>
<proteinExistence type="inferred from homology"/>
<dbReference type="GO" id="GO:0005304">
    <property type="term" value="F:L-valine transmembrane transporter activity"/>
    <property type="evidence" value="ECO:0007669"/>
    <property type="project" value="TreeGrafter"/>
</dbReference>
<evidence type="ECO:0000256" key="3">
    <source>
        <dbReference type="ARBA" id="ARBA00022475"/>
    </source>
</evidence>
<keyword evidence="5 10" id="KW-0812">Transmembrane</keyword>
<dbReference type="GO" id="GO:0015192">
    <property type="term" value="F:L-phenylalanine transmembrane transporter activity"/>
    <property type="evidence" value="ECO:0007669"/>
    <property type="project" value="TreeGrafter"/>
</dbReference>
<dbReference type="GO" id="GO:0015188">
    <property type="term" value="F:L-isoleucine transmembrane transporter activity"/>
    <property type="evidence" value="ECO:0007669"/>
    <property type="project" value="TreeGrafter"/>
</dbReference>
<accession>A0A3S8RTJ8</accession>
<organism evidence="11 12">
    <name type="scientific">Paenibacillus lentus</name>
    <dbReference type="NCBI Taxonomy" id="1338368"/>
    <lineage>
        <taxon>Bacteria</taxon>
        <taxon>Bacillati</taxon>
        <taxon>Bacillota</taxon>
        <taxon>Bacilli</taxon>
        <taxon>Bacillales</taxon>
        <taxon>Paenibacillaceae</taxon>
        <taxon>Paenibacillus</taxon>
    </lineage>
</organism>
<evidence type="ECO:0000256" key="2">
    <source>
        <dbReference type="ARBA" id="ARBA00022448"/>
    </source>
</evidence>
<feature type="transmembrane region" description="Helical" evidence="10">
    <location>
        <begin position="264"/>
        <end position="283"/>
    </location>
</feature>
<dbReference type="KEGG" id="plen:EIM92_08985"/>
<evidence type="ECO:0000256" key="10">
    <source>
        <dbReference type="SAM" id="Phobius"/>
    </source>
</evidence>
<dbReference type="InterPro" id="IPR001851">
    <property type="entry name" value="ABC_transp_permease"/>
</dbReference>
<evidence type="ECO:0000313" key="11">
    <source>
        <dbReference type="EMBL" id="AZK46296.1"/>
    </source>
</evidence>
<dbReference type="CDD" id="cd06582">
    <property type="entry name" value="TM_PBP1_LivH_like"/>
    <property type="match status" value="1"/>
</dbReference>
<dbReference type="OrthoDB" id="9807115at2"/>
<keyword evidence="2" id="KW-0813">Transport</keyword>
<comment type="subcellular location">
    <subcellularLocation>
        <location evidence="1">Cell membrane</location>
        <topology evidence="1">Multi-pass membrane protein</topology>
    </subcellularLocation>
</comment>
<dbReference type="InterPro" id="IPR052157">
    <property type="entry name" value="BCAA_transport_permease"/>
</dbReference>
<feature type="transmembrane region" description="Helical" evidence="10">
    <location>
        <begin position="189"/>
        <end position="209"/>
    </location>
</feature>
<dbReference type="GO" id="GO:1903806">
    <property type="term" value="P:L-isoleucine import across plasma membrane"/>
    <property type="evidence" value="ECO:0007669"/>
    <property type="project" value="TreeGrafter"/>
</dbReference>
<evidence type="ECO:0000256" key="9">
    <source>
        <dbReference type="ARBA" id="ARBA00037998"/>
    </source>
</evidence>
<dbReference type="PANTHER" id="PTHR11795:SF371">
    <property type="entry name" value="HIGH-AFFINITY BRANCHED-CHAIN AMINO ACID TRANSPORT SYSTEM PERMEASE PROTEIN LIVH"/>
    <property type="match status" value="1"/>
</dbReference>
<comment type="similarity">
    <text evidence="9">Belongs to the binding-protein-dependent transport system permease family. LivHM subfamily.</text>
</comment>
<dbReference type="GO" id="GO:0005886">
    <property type="term" value="C:plasma membrane"/>
    <property type="evidence" value="ECO:0007669"/>
    <property type="project" value="UniProtKB-SubCell"/>
</dbReference>
<dbReference type="GO" id="GO:0015808">
    <property type="term" value="P:L-alanine transport"/>
    <property type="evidence" value="ECO:0007669"/>
    <property type="project" value="TreeGrafter"/>
</dbReference>
<dbReference type="AlphaFoldDB" id="A0A3S8RTJ8"/>
<feature type="transmembrane region" description="Helical" evidence="10">
    <location>
        <begin position="6"/>
        <end position="25"/>
    </location>
</feature>
<reference evidence="11 12" key="1">
    <citation type="submission" date="2018-11" db="EMBL/GenBank/DDBJ databases">
        <title>Genome sequencing of Paenibacillus lentus DSM25539(T).</title>
        <authorList>
            <person name="Kook J.-K."/>
            <person name="Park S.-N."/>
            <person name="Lim Y.K."/>
        </authorList>
    </citation>
    <scope>NUCLEOTIDE SEQUENCE [LARGE SCALE GENOMIC DNA]</scope>
    <source>
        <strain evidence="11 12">DSM 25539</strain>
    </source>
</reference>
<name>A0A3S8RTJ8_9BACL</name>
<dbReference type="RefSeq" id="WP_125082360.1">
    <property type="nucleotide sequence ID" value="NZ_CP034248.1"/>
</dbReference>
<feature type="transmembrane region" description="Helical" evidence="10">
    <location>
        <begin position="132"/>
        <end position="157"/>
    </location>
</feature>
<dbReference type="Pfam" id="PF02653">
    <property type="entry name" value="BPD_transp_2"/>
    <property type="match status" value="1"/>
</dbReference>
<evidence type="ECO:0000256" key="1">
    <source>
        <dbReference type="ARBA" id="ARBA00004651"/>
    </source>
</evidence>
<evidence type="ECO:0000313" key="12">
    <source>
        <dbReference type="Proteomes" id="UP000273145"/>
    </source>
</evidence>